<evidence type="ECO:0000313" key="4">
    <source>
        <dbReference type="Proteomes" id="UP001165060"/>
    </source>
</evidence>
<feature type="compositionally biased region" description="Basic and acidic residues" evidence="2">
    <location>
        <begin position="116"/>
        <end position="136"/>
    </location>
</feature>
<evidence type="ECO:0000313" key="3">
    <source>
        <dbReference type="EMBL" id="GMI27053.1"/>
    </source>
</evidence>
<keyword evidence="1" id="KW-0175">Coiled coil</keyword>
<feature type="region of interest" description="Disordered" evidence="2">
    <location>
        <begin position="1"/>
        <end position="54"/>
    </location>
</feature>
<reference evidence="3 4" key="1">
    <citation type="journal article" date="2023" name="Commun. Biol.">
        <title>Genome analysis of Parmales, the sister group of diatoms, reveals the evolutionary specialization of diatoms from phago-mixotrophs to photoautotrophs.</title>
        <authorList>
            <person name="Ban H."/>
            <person name="Sato S."/>
            <person name="Yoshikawa S."/>
            <person name="Yamada K."/>
            <person name="Nakamura Y."/>
            <person name="Ichinomiya M."/>
            <person name="Sato N."/>
            <person name="Blanc-Mathieu R."/>
            <person name="Endo H."/>
            <person name="Kuwata A."/>
            <person name="Ogata H."/>
        </authorList>
    </citation>
    <scope>NUCLEOTIDE SEQUENCE [LARGE SCALE GENOMIC DNA]</scope>
</reference>
<evidence type="ECO:0000256" key="2">
    <source>
        <dbReference type="SAM" id="MobiDB-lite"/>
    </source>
</evidence>
<gene>
    <name evidence="3" type="ORF">TeGR_g10773</name>
</gene>
<feature type="compositionally biased region" description="Basic and acidic residues" evidence="2">
    <location>
        <begin position="329"/>
        <end position="368"/>
    </location>
</feature>
<sequence length="732" mass="83768">MRDMSSFGPSPQHLLKKPAASHSWALKNAAEEESPAPAMPDTLTPLPPDLLESDANLTEEERAAKELLKKRAESKVSVTERNQQKVSSMMRDAITEGRKTLSERRKVKQQMPETLSRLREYRDSTAERRRNSLLERQKRHTYAGGTPNLTAETSTSSSDEENDDDSPRMPQFEHSWSRSRLTLIEREKLKAEQKRQLLEMLGSDDEENEHDGEGDTTGVDDRDLDLAAIPHKNIHPSRSVSGIGRKKFGQDTEVMAELFIKKKDDEPRVGFRRSMRRSFDTFRRKSFSSVKKWVGIDPDAVEETEEQVRARRKKEAADRRKAQAGSKIAPEDLNYHMLSKKKEAEEAKKREDEDRAARIRDARQRRPSVELSKSIKHLAPGGSAHDVVDEKGEKVDPFYIKHNILPPGAKKRNRRSSFDRVKDLAAGIKDVFTSIPHKEEIKREEATRLAAIIAIKRLVMRKVMVWRREKAASMIQRNFRAYQEAGAQIRWKYLIKLQQKEAAEKADIEVKIQLAAKKEKRAEEQKMKRDAIEAAKVVGYVAVKATKKEKLIQIAAAWTDRDDAMLVAVHYKYGWPKEVTEIGMKRYRAEFESKPYKAIYARLKVLKDCEELEDLSQCLDHLTIEQTEKYMPGFGTAAFFADKKSWKKTDTDHNGQGLRSVDEMDGKVVSTKNKYGDDSDSDEDWEGDLGYEKLVRDGKVKKGQNYNAKVTIGGVNFVGERKGQAKFFDTTE</sequence>
<proteinExistence type="predicted"/>
<name>A0ABQ6MJJ3_9STRA</name>
<accession>A0ABQ6MJJ3</accession>
<feature type="compositionally biased region" description="Acidic residues" evidence="2">
    <location>
        <begin position="202"/>
        <end position="214"/>
    </location>
</feature>
<feature type="region of interest" description="Disordered" evidence="2">
    <location>
        <begin position="311"/>
        <end position="370"/>
    </location>
</feature>
<feature type="coiled-coil region" evidence="1">
    <location>
        <begin position="505"/>
        <end position="535"/>
    </location>
</feature>
<organism evidence="3 4">
    <name type="scientific">Tetraparma gracilis</name>
    <dbReference type="NCBI Taxonomy" id="2962635"/>
    <lineage>
        <taxon>Eukaryota</taxon>
        <taxon>Sar</taxon>
        <taxon>Stramenopiles</taxon>
        <taxon>Ochrophyta</taxon>
        <taxon>Bolidophyceae</taxon>
        <taxon>Parmales</taxon>
        <taxon>Triparmaceae</taxon>
        <taxon>Tetraparma</taxon>
    </lineage>
</organism>
<feature type="region of interest" description="Disordered" evidence="2">
    <location>
        <begin position="68"/>
        <end position="176"/>
    </location>
</feature>
<feature type="compositionally biased region" description="Basic and acidic residues" evidence="2">
    <location>
        <begin position="93"/>
        <end position="104"/>
    </location>
</feature>
<feature type="compositionally biased region" description="Low complexity" evidence="2">
    <location>
        <begin position="35"/>
        <end position="44"/>
    </location>
</feature>
<keyword evidence="4" id="KW-1185">Reference proteome</keyword>
<evidence type="ECO:0000256" key="1">
    <source>
        <dbReference type="SAM" id="Coils"/>
    </source>
</evidence>
<protein>
    <submittedName>
        <fullName evidence="3">Uncharacterized protein</fullName>
    </submittedName>
</protein>
<feature type="compositionally biased region" description="Polar residues" evidence="2">
    <location>
        <begin position="76"/>
        <end position="87"/>
    </location>
</feature>
<dbReference type="EMBL" id="BRYB01001495">
    <property type="protein sequence ID" value="GMI27053.1"/>
    <property type="molecule type" value="Genomic_DNA"/>
</dbReference>
<feature type="region of interest" description="Disordered" evidence="2">
    <location>
        <begin position="200"/>
        <end position="220"/>
    </location>
</feature>
<dbReference type="Proteomes" id="UP001165060">
    <property type="component" value="Unassembled WGS sequence"/>
</dbReference>
<comment type="caution">
    <text evidence="3">The sequence shown here is derived from an EMBL/GenBank/DDBJ whole genome shotgun (WGS) entry which is preliminary data.</text>
</comment>